<feature type="non-terminal residue" evidence="2">
    <location>
        <position position="1"/>
    </location>
</feature>
<proteinExistence type="predicted"/>
<evidence type="ECO:0000313" key="2">
    <source>
        <dbReference type="EMBL" id="PBK85147.1"/>
    </source>
</evidence>
<dbReference type="OrthoDB" id="3149508at2759"/>
<keyword evidence="3" id="KW-1185">Reference proteome</keyword>
<evidence type="ECO:0000313" key="3">
    <source>
        <dbReference type="Proteomes" id="UP000217790"/>
    </source>
</evidence>
<feature type="non-terminal residue" evidence="2">
    <location>
        <position position="76"/>
    </location>
</feature>
<dbReference type="AlphaFoldDB" id="A0A2H3D7V1"/>
<organism evidence="2 3">
    <name type="scientific">Armillaria gallica</name>
    <name type="common">Bulbous honey fungus</name>
    <name type="synonym">Armillaria bulbosa</name>
    <dbReference type="NCBI Taxonomy" id="47427"/>
    <lineage>
        <taxon>Eukaryota</taxon>
        <taxon>Fungi</taxon>
        <taxon>Dikarya</taxon>
        <taxon>Basidiomycota</taxon>
        <taxon>Agaricomycotina</taxon>
        <taxon>Agaricomycetes</taxon>
        <taxon>Agaricomycetidae</taxon>
        <taxon>Agaricales</taxon>
        <taxon>Marasmiineae</taxon>
        <taxon>Physalacriaceae</taxon>
        <taxon>Armillaria</taxon>
    </lineage>
</organism>
<dbReference type="InterPro" id="IPR041457">
    <property type="entry name" value="CxC2_KDZ-assoc"/>
</dbReference>
<dbReference type="EMBL" id="KZ293693">
    <property type="protein sequence ID" value="PBK85147.1"/>
    <property type="molecule type" value="Genomic_DNA"/>
</dbReference>
<dbReference type="Proteomes" id="UP000217790">
    <property type="component" value="Unassembled WGS sequence"/>
</dbReference>
<dbReference type="Pfam" id="PF18803">
    <property type="entry name" value="CxC2"/>
    <property type="match status" value="1"/>
</dbReference>
<dbReference type="OMA" id="NIVYCEC"/>
<dbReference type="STRING" id="47427.A0A2H3D7V1"/>
<feature type="domain" description="CxC2-like cysteine cluster KDZ transposase-associated" evidence="1">
    <location>
        <begin position="1"/>
        <end position="76"/>
    </location>
</feature>
<name>A0A2H3D7V1_ARMGA</name>
<evidence type="ECO:0000259" key="1">
    <source>
        <dbReference type="Pfam" id="PF18803"/>
    </source>
</evidence>
<accession>A0A2H3D7V1</accession>
<reference evidence="3" key="1">
    <citation type="journal article" date="2017" name="Nat. Ecol. Evol.">
        <title>Genome expansion and lineage-specific genetic innovations in the forest pathogenic fungi Armillaria.</title>
        <authorList>
            <person name="Sipos G."/>
            <person name="Prasanna A.N."/>
            <person name="Walter M.C."/>
            <person name="O'Connor E."/>
            <person name="Balint B."/>
            <person name="Krizsan K."/>
            <person name="Kiss B."/>
            <person name="Hess J."/>
            <person name="Varga T."/>
            <person name="Slot J."/>
            <person name="Riley R."/>
            <person name="Boka B."/>
            <person name="Rigling D."/>
            <person name="Barry K."/>
            <person name="Lee J."/>
            <person name="Mihaltcheva S."/>
            <person name="LaButti K."/>
            <person name="Lipzen A."/>
            <person name="Waldron R."/>
            <person name="Moloney N.M."/>
            <person name="Sperisen C."/>
            <person name="Kredics L."/>
            <person name="Vagvoelgyi C."/>
            <person name="Patrignani A."/>
            <person name="Fitzpatrick D."/>
            <person name="Nagy I."/>
            <person name="Doyle S."/>
            <person name="Anderson J.B."/>
            <person name="Grigoriev I.V."/>
            <person name="Gueldener U."/>
            <person name="Muensterkoetter M."/>
            <person name="Nagy L.G."/>
        </authorList>
    </citation>
    <scope>NUCLEOTIDE SEQUENCE [LARGE SCALE GENOMIC DNA]</scope>
    <source>
        <strain evidence="3">Ar21-2</strain>
    </source>
</reference>
<protein>
    <recommendedName>
        <fullName evidence="1">CxC2-like cysteine cluster KDZ transposase-associated domain-containing protein</fullName>
    </recommendedName>
</protein>
<sequence>FIIVNCNGVHSMQVCSCYYQGDPNQVCQLMLMGLFPATLDQPKIAFTFQVLKQFQIACLQGKISAYNFINSLTRLT</sequence>
<gene>
    <name evidence="2" type="ORF">ARMGADRAFT_891863</name>
</gene>
<dbReference type="InParanoid" id="A0A2H3D7V1"/>